<feature type="transmembrane region" description="Helical" evidence="1">
    <location>
        <begin position="7"/>
        <end position="27"/>
    </location>
</feature>
<evidence type="ECO:0000256" key="1">
    <source>
        <dbReference type="SAM" id="Phobius"/>
    </source>
</evidence>
<proteinExistence type="predicted"/>
<keyword evidence="1" id="KW-1133">Transmembrane helix</keyword>
<reference evidence="2 3" key="1">
    <citation type="journal article" date="2004" name="Virology">
        <title>Morphology and genome organisation of the virus PSV of the hyperthermophilic archaeal genera Pyrobaculum and Thermoproteus: A novel virus family, the Globuloviridae.</title>
        <authorList>
            <person name="Haering M."/>
            <person name="Peng X."/>
            <person name="Bruegger K."/>
            <person name="Rachel R."/>
            <person name="Stetter K.O."/>
            <person name="Garrett R.A."/>
            <person name="Prangishvili D."/>
        </authorList>
    </citation>
    <scope>NUCLEOTIDE SEQUENCE [LARGE SCALE GENOMIC DNA]</scope>
    <source>
        <strain evidence="3">Isolate United States/Yellowstone</strain>
    </source>
</reference>
<accession>Q6ZYH3</accession>
<organismHost>
    <name type="scientific">Thermoproteus tenax</name>
    <dbReference type="NCBI Taxonomy" id="2271"/>
</organismHost>
<dbReference type="RefSeq" id="YP_015551.1">
    <property type="nucleotide sequence ID" value="NC_005872.1"/>
</dbReference>
<evidence type="ECO:0000313" key="3">
    <source>
        <dbReference type="Proteomes" id="UP000008777"/>
    </source>
</evidence>
<dbReference type="KEGG" id="vg:4432043"/>
<organismHost>
    <name type="scientific">Pyrobaculum</name>
    <dbReference type="NCBI Taxonomy" id="2276"/>
</organismHost>
<dbReference type="GeneID" id="4432043"/>
<protein>
    <submittedName>
        <fullName evidence="2">Uncharacterized protein</fullName>
    </submittedName>
</protein>
<sequence>MRIPIPLIMAAAVAVGAIVTIIIQVNLQVLGSWDDRYAAFNGTHVYQTGPMISTSYKTLYLGFGTATFQNPVSVYYLDKVRSGAGGGNGDLGKYLPVRLMVTSGSLPTNTYLKWTNPLVSTDTRAIYLVSGTSRGYVLGRYYASGAGVWVDVAVPIYYKVSESSVLIYPMEKAAVNPSEGCTVLKNAGSPFTSIYKYVYAVLDGQAYDCSYSSWSSTTVGWTSVASSVTSAALYPSPTYYKVTVNNVDIYLSYWYVVNADPGYFAVKPG</sequence>
<organism evidence="2 3">
    <name type="scientific">Pyrobaculum spherical virus (isolate United States/Yellowstone)</name>
    <name type="common">PSV</name>
    <dbReference type="NCBI Taxonomy" id="654907"/>
    <lineage>
        <taxon>Viruses</taxon>
        <taxon>Viruses incertae sedis</taxon>
        <taxon>Globuloviridae</taxon>
        <taxon>Alphaglobulovirus</taxon>
        <taxon>Alphaglobulovirus obsidianense</taxon>
    </lineage>
</organism>
<keyword evidence="3" id="KW-1185">Reference proteome</keyword>
<evidence type="ECO:0000313" key="2">
    <source>
        <dbReference type="EMBL" id="CAG25649.1"/>
    </source>
</evidence>
<dbReference type="EMBL" id="AJ635161">
    <property type="protein sequence ID" value="CAG25649.1"/>
    <property type="molecule type" value="Genomic_DNA"/>
</dbReference>
<name>Q6ZYH3_PSVY</name>
<keyword evidence="1" id="KW-0812">Transmembrane</keyword>
<keyword evidence="1" id="KW-0472">Membrane</keyword>
<dbReference type="Proteomes" id="UP000008777">
    <property type="component" value="Segment"/>
</dbReference>